<dbReference type="InterPro" id="IPR037259">
    <property type="entry name" value="BRK_sf"/>
</dbReference>
<keyword evidence="4" id="KW-0539">Nucleus</keyword>
<dbReference type="Pfam" id="PF07533">
    <property type="entry name" value="BRK"/>
    <property type="match status" value="2"/>
</dbReference>
<protein>
    <recommendedName>
        <fullName evidence="6">BRK domain-containing protein</fullName>
    </recommendedName>
</protein>
<dbReference type="Gene3D" id="3.40.5.120">
    <property type="match status" value="2"/>
</dbReference>
<feature type="region of interest" description="Disordered" evidence="5">
    <location>
        <begin position="181"/>
        <end position="201"/>
    </location>
</feature>
<sequence>MEYSPDNNEKNGWSLKRPATPSQAIPIPSSKTRHGKPEPFSLPTQFGTPERTVDVEPYSFAGEVASHSSSSSSNLLPLYSFFFTPPEDEHVTVWEPLTGKTVAGNAAPYRKNLRAWLESHPGWEEKADELKSSKRRSLLRRRKQVQTAFSNLLANGELAYVLKSSAEKVLTLLGSMRQAGSDSDATTLEQESSHSLSKPTKVNEWSSEEITRLQEALVYLGEEFLAMRDRSCLESTDKWRSILNYVFYKTIHIEKNSWGNLEQEHLKELLEYAMKLLESSSHRISSEDNHLNFSSSSLSSSPKADDMHPSNDQIFQMPPLFLSPSSFTSHREPRITVWDPKTGRTISGNAAPCAKNLESWMALHPGWVPKSEEYLSSSRKGRQRRGKGRISVHSSEVASSAPSVLSMKAAASNEDNSHPNSLSHFSASVQLAESPAFNDALDGLLLMQICNPTNTNETLNRHQSADNPSSSSVSSGSQDNKHWDKTQDAGMEYIDMELEEHNS</sequence>
<dbReference type="SUPFAM" id="SSF160481">
    <property type="entry name" value="BRK domain-like"/>
    <property type="match status" value="2"/>
</dbReference>
<keyword evidence="3" id="KW-0804">Transcription</keyword>
<dbReference type="GO" id="GO:0005634">
    <property type="term" value="C:nucleus"/>
    <property type="evidence" value="ECO:0007669"/>
    <property type="project" value="UniProtKB-SubCell"/>
</dbReference>
<dbReference type="InterPro" id="IPR006576">
    <property type="entry name" value="BRK_domain"/>
</dbReference>
<evidence type="ECO:0000256" key="4">
    <source>
        <dbReference type="ARBA" id="ARBA00023242"/>
    </source>
</evidence>
<evidence type="ECO:0000256" key="3">
    <source>
        <dbReference type="ARBA" id="ARBA00023163"/>
    </source>
</evidence>
<evidence type="ECO:0000256" key="5">
    <source>
        <dbReference type="SAM" id="MobiDB-lite"/>
    </source>
</evidence>
<evidence type="ECO:0000259" key="6">
    <source>
        <dbReference type="SMART" id="SM00592"/>
    </source>
</evidence>
<organism evidence="7 8">
    <name type="scientific">Galdieria yellowstonensis</name>
    <dbReference type="NCBI Taxonomy" id="3028027"/>
    <lineage>
        <taxon>Eukaryota</taxon>
        <taxon>Rhodophyta</taxon>
        <taxon>Bangiophyceae</taxon>
        <taxon>Galdieriales</taxon>
        <taxon>Galdieriaceae</taxon>
        <taxon>Galdieria</taxon>
    </lineage>
</organism>
<evidence type="ECO:0000313" key="7">
    <source>
        <dbReference type="EMBL" id="KAK4524470.1"/>
    </source>
</evidence>
<evidence type="ECO:0000256" key="1">
    <source>
        <dbReference type="ARBA" id="ARBA00004123"/>
    </source>
</evidence>
<feature type="compositionally biased region" description="Basic residues" evidence="5">
    <location>
        <begin position="379"/>
        <end position="390"/>
    </location>
</feature>
<feature type="region of interest" description="Disordered" evidence="5">
    <location>
        <begin position="287"/>
        <end position="310"/>
    </location>
</feature>
<keyword evidence="2" id="KW-0805">Transcription regulation</keyword>
<dbReference type="Proteomes" id="UP001300502">
    <property type="component" value="Unassembled WGS sequence"/>
</dbReference>
<accession>A0AAV9IAL4</accession>
<comment type="caution">
    <text evidence="7">The sequence shown here is derived from an EMBL/GenBank/DDBJ whole genome shotgun (WGS) entry which is preliminary data.</text>
</comment>
<name>A0AAV9IAL4_9RHOD</name>
<reference evidence="7 8" key="1">
    <citation type="submission" date="2022-07" db="EMBL/GenBank/DDBJ databases">
        <title>Genome-wide signatures of adaptation to extreme environments.</title>
        <authorList>
            <person name="Cho C.H."/>
            <person name="Yoon H.S."/>
        </authorList>
    </citation>
    <scope>NUCLEOTIDE SEQUENCE [LARGE SCALE GENOMIC DNA]</scope>
    <source>
        <strain evidence="7 8">108.79 E11</strain>
    </source>
</reference>
<feature type="domain" description="BRK" evidence="6">
    <location>
        <begin position="330"/>
        <end position="372"/>
    </location>
</feature>
<evidence type="ECO:0000256" key="2">
    <source>
        <dbReference type="ARBA" id="ARBA00023015"/>
    </source>
</evidence>
<feature type="region of interest" description="Disordered" evidence="5">
    <location>
        <begin position="1"/>
        <end position="50"/>
    </location>
</feature>
<gene>
    <name evidence="7" type="ORF">GAYE_SCF03G2371</name>
</gene>
<dbReference type="SMART" id="SM00592">
    <property type="entry name" value="BRK"/>
    <property type="match status" value="2"/>
</dbReference>
<feature type="domain" description="BRK" evidence="6">
    <location>
        <begin position="86"/>
        <end position="130"/>
    </location>
</feature>
<keyword evidence="8" id="KW-1185">Reference proteome</keyword>
<comment type="subcellular location">
    <subcellularLocation>
        <location evidence="1">Nucleus</location>
    </subcellularLocation>
</comment>
<proteinExistence type="predicted"/>
<feature type="region of interest" description="Disordered" evidence="5">
    <location>
        <begin position="456"/>
        <end position="503"/>
    </location>
</feature>
<feature type="region of interest" description="Disordered" evidence="5">
    <location>
        <begin position="374"/>
        <end position="403"/>
    </location>
</feature>
<dbReference type="AlphaFoldDB" id="A0AAV9IAL4"/>
<feature type="compositionally biased region" description="Polar residues" evidence="5">
    <location>
        <begin position="392"/>
        <end position="403"/>
    </location>
</feature>
<evidence type="ECO:0000313" key="8">
    <source>
        <dbReference type="Proteomes" id="UP001300502"/>
    </source>
</evidence>
<feature type="compositionally biased region" description="Acidic residues" evidence="5">
    <location>
        <begin position="494"/>
        <end position="503"/>
    </location>
</feature>
<dbReference type="EMBL" id="JANCYU010000023">
    <property type="protein sequence ID" value="KAK4524470.1"/>
    <property type="molecule type" value="Genomic_DNA"/>
</dbReference>